<reference evidence="2 3" key="1">
    <citation type="submission" date="2014-12" db="EMBL/GenBank/DDBJ databases">
        <title>Draft genome sequence of Paenibacillus kamchatkensis strain B-2647.</title>
        <authorList>
            <person name="Karlyshev A.V."/>
            <person name="Kudryashova E.B."/>
        </authorList>
    </citation>
    <scope>NUCLEOTIDE SEQUENCE [LARGE SCALE GENOMIC DNA]</scope>
    <source>
        <strain evidence="2 3">VKM B-2647</strain>
    </source>
</reference>
<keyword evidence="3" id="KW-1185">Reference proteome</keyword>
<dbReference type="Pfam" id="PF12840">
    <property type="entry name" value="HTH_20"/>
    <property type="match status" value="1"/>
</dbReference>
<gene>
    <name evidence="2" type="ORF">SD70_23730</name>
</gene>
<dbReference type="Proteomes" id="UP000031967">
    <property type="component" value="Unassembled WGS sequence"/>
</dbReference>
<dbReference type="Gene3D" id="1.10.10.10">
    <property type="entry name" value="Winged helix-like DNA-binding domain superfamily/Winged helix DNA-binding domain"/>
    <property type="match status" value="1"/>
</dbReference>
<dbReference type="InterPro" id="IPR036388">
    <property type="entry name" value="WH-like_DNA-bd_sf"/>
</dbReference>
<keyword evidence="1" id="KW-0238">DNA-binding</keyword>
<dbReference type="EMBL" id="JXAK01000049">
    <property type="protein sequence ID" value="KIL38875.1"/>
    <property type="molecule type" value="Genomic_DNA"/>
</dbReference>
<name>A0ABR5AE56_9BACL</name>
<protein>
    <submittedName>
        <fullName evidence="2">ArsR family transcriptional regulator</fullName>
    </submittedName>
</protein>
<dbReference type="SUPFAM" id="SSF46785">
    <property type="entry name" value="Winged helix' DNA-binding domain"/>
    <property type="match status" value="1"/>
</dbReference>
<accession>A0ABR5AE56</accession>
<sequence>MVHDIQETYRVEAPEQALVLLNPLRGEIAARLVEPASAAEVARMLGETPQRINYHLKALEKVGLVRRTGTRQVRNLVEVLYQAVAKTFVLAEALSMKPETLQKLKDQGALAHLIRTAERVKQDALLLMERSDAAEQVPSAALELQVPLGDETQRAAFIEEYVAAVQAIVRKYAAAGSTGDKEKILYQAVLTVYPKPDAGE</sequence>
<organism evidence="2 3">
    <name type="scientific">Gordoniibacillus kamchatkensis</name>
    <dbReference type="NCBI Taxonomy" id="1590651"/>
    <lineage>
        <taxon>Bacteria</taxon>
        <taxon>Bacillati</taxon>
        <taxon>Bacillota</taxon>
        <taxon>Bacilli</taxon>
        <taxon>Bacillales</taxon>
        <taxon>Paenibacillaceae</taxon>
        <taxon>Gordoniibacillus</taxon>
    </lineage>
</organism>
<dbReference type="InterPro" id="IPR011991">
    <property type="entry name" value="ArsR-like_HTH"/>
</dbReference>
<proteinExistence type="predicted"/>
<comment type="caution">
    <text evidence="2">The sequence shown here is derived from an EMBL/GenBank/DDBJ whole genome shotgun (WGS) entry which is preliminary data.</text>
</comment>
<dbReference type="RefSeq" id="WP_041050303.1">
    <property type="nucleotide sequence ID" value="NZ_JXAK01000049.1"/>
</dbReference>
<evidence type="ECO:0000313" key="2">
    <source>
        <dbReference type="EMBL" id="KIL38875.1"/>
    </source>
</evidence>
<dbReference type="CDD" id="cd00090">
    <property type="entry name" value="HTH_ARSR"/>
    <property type="match status" value="1"/>
</dbReference>
<dbReference type="InterPro" id="IPR036390">
    <property type="entry name" value="WH_DNA-bd_sf"/>
</dbReference>
<evidence type="ECO:0000313" key="3">
    <source>
        <dbReference type="Proteomes" id="UP000031967"/>
    </source>
</evidence>
<evidence type="ECO:0000256" key="1">
    <source>
        <dbReference type="ARBA" id="ARBA00023125"/>
    </source>
</evidence>